<dbReference type="AlphaFoldDB" id="A0A085NIT2"/>
<feature type="region of interest" description="Disordered" evidence="1">
    <location>
        <begin position="140"/>
        <end position="172"/>
    </location>
</feature>
<accession>A0A085NIT2</accession>
<sequence>MCYPRSHQSRCLQRCSLIRKAMHCCRMDSTNKVLFSLLFCFLHNLGTLTAFVHDNPECGEPFHCPDDCVITWYGKCPSNCYCKPIRRCESVKCPYPPPKCIIVTGQDGCQRCACEDQIHIITKLPKELSLPEGSKEVKMEEYKRPTTTTTRRTEPTTTTTLATPPPTRPTTITTTTRRRVITQTAPTRPTRIWYKTIQTRPPVVWTTVAPQPIRTRIIPTISHTTPTVSQWTPAHQLITRPVSISQLPPELRANETMRKTLEEYAKKICSQDNKRVIDQNFKALFGEIGTQLLRSNVYPAIFSFDESYLKRKCFQLKEANRRTPIDVRRNCFRKYYVFDELISLLSYPCSWATQEDFFRHFQCIQTVVRQPNFAACLPADLSSIVRTRVRLICRTFNDAMPCMHVALTNGCSARAWEIFKQYLIIRILKLDPQCTVRRRL</sequence>
<protein>
    <submittedName>
        <fullName evidence="3">Uncharacterized protein</fullName>
    </submittedName>
</protein>
<evidence type="ECO:0000256" key="1">
    <source>
        <dbReference type="SAM" id="MobiDB-lite"/>
    </source>
</evidence>
<dbReference type="Proteomes" id="UP000030764">
    <property type="component" value="Unassembled WGS sequence"/>
</dbReference>
<keyword evidence="4" id="KW-1185">Reference proteome</keyword>
<name>A0A085NIT2_9BILA</name>
<dbReference type="EMBL" id="KL367496">
    <property type="protein sequence ID" value="KFD69378.1"/>
    <property type="molecule type" value="Genomic_DNA"/>
</dbReference>
<feature type="compositionally biased region" description="Low complexity" evidence="1">
    <location>
        <begin position="145"/>
        <end position="162"/>
    </location>
</feature>
<dbReference type="EMBL" id="KL363283">
    <property type="protein sequence ID" value="KFD48814.1"/>
    <property type="molecule type" value="Genomic_DNA"/>
</dbReference>
<dbReference type="Proteomes" id="UP000030758">
    <property type="component" value="Unassembled WGS sequence"/>
</dbReference>
<evidence type="ECO:0000313" key="4">
    <source>
        <dbReference type="Proteomes" id="UP000030764"/>
    </source>
</evidence>
<organism evidence="3">
    <name type="scientific">Trichuris suis</name>
    <name type="common">pig whipworm</name>
    <dbReference type="NCBI Taxonomy" id="68888"/>
    <lineage>
        <taxon>Eukaryota</taxon>
        <taxon>Metazoa</taxon>
        <taxon>Ecdysozoa</taxon>
        <taxon>Nematoda</taxon>
        <taxon>Enoplea</taxon>
        <taxon>Dorylaimia</taxon>
        <taxon>Trichinellida</taxon>
        <taxon>Trichuridae</taxon>
        <taxon>Trichuris</taxon>
    </lineage>
</organism>
<proteinExistence type="predicted"/>
<gene>
    <name evidence="2" type="ORF">M513_10298</name>
    <name evidence="3" type="ORF">M514_10298</name>
</gene>
<evidence type="ECO:0000313" key="2">
    <source>
        <dbReference type="EMBL" id="KFD48814.1"/>
    </source>
</evidence>
<evidence type="ECO:0000313" key="3">
    <source>
        <dbReference type="EMBL" id="KFD69378.1"/>
    </source>
</evidence>
<reference evidence="3 4" key="1">
    <citation type="journal article" date="2014" name="Nat. Genet.">
        <title>Genome and transcriptome of the porcine whipworm Trichuris suis.</title>
        <authorList>
            <person name="Jex A.R."/>
            <person name="Nejsum P."/>
            <person name="Schwarz E.M."/>
            <person name="Hu L."/>
            <person name="Young N.D."/>
            <person name="Hall R.S."/>
            <person name="Korhonen P.K."/>
            <person name="Liao S."/>
            <person name="Thamsborg S."/>
            <person name="Xia J."/>
            <person name="Xu P."/>
            <person name="Wang S."/>
            <person name="Scheerlinck J.P."/>
            <person name="Hofmann A."/>
            <person name="Sternberg P.W."/>
            <person name="Wang J."/>
            <person name="Gasser R.B."/>
        </authorList>
    </citation>
    <scope>NUCLEOTIDE SEQUENCE [LARGE SCALE GENOMIC DNA]</scope>
    <source>
        <strain evidence="3">DCEP-RM93F</strain>
        <strain evidence="2">DCEP-RM93M</strain>
    </source>
</reference>